<keyword evidence="11" id="KW-1185">Reference proteome</keyword>
<evidence type="ECO:0000256" key="1">
    <source>
        <dbReference type="ARBA" id="ARBA00001231"/>
    </source>
</evidence>
<name>E8V3D3_TERSS</name>
<evidence type="ECO:0000256" key="6">
    <source>
        <dbReference type="PIRSR" id="PIRSR625705-1"/>
    </source>
</evidence>
<reference evidence="10 11" key="1">
    <citation type="journal article" date="2012" name="Stand. Genomic Sci.">
        <title>Complete genome sequence of Terriglobus saanensis type strain SP1PR4(T), an Acidobacteria from tundra soil.</title>
        <authorList>
            <person name="Rawat S.R."/>
            <person name="Mannisto M.K."/>
            <person name="Starovoytov V."/>
            <person name="Goodwin L."/>
            <person name="Nolan M."/>
            <person name="Hauser L."/>
            <person name="Land M."/>
            <person name="Davenport K.W."/>
            <person name="Woyke T."/>
            <person name="Haggblom M.M."/>
        </authorList>
    </citation>
    <scope>NUCLEOTIDE SEQUENCE</scope>
    <source>
        <strain evidence="11">ATCC BAA-1853 / DSM 23119 / SP1PR4</strain>
    </source>
</reference>
<dbReference type="eggNOG" id="COG3525">
    <property type="taxonomic scope" value="Bacteria"/>
</dbReference>
<feature type="active site" description="Proton donor" evidence="6">
    <location>
        <position position="301"/>
    </location>
</feature>
<dbReference type="PRINTS" id="PR00738">
    <property type="entry name" value="GLHYDRLASE20"/>
</dbReference>
<gene>
    <name evidence="10" type="ordered locus">AciPR4_1683</name>
</gene>
<dbReference type="InterPro" id="IPR015883">
    <property type="entry name" value="Glyco_hydro_20_cat"/>
</dbReference>
<evidence type="ECO:0000256" key="4">
    <source>
        <dbReference type="ARBA" id="ARBA00022801"/>
    </source>
</evidence>
<accession>E8V3D3</accession>
<evidence type="ECO:0000256" key="2">
    <source>
        <dbReference type="ARBA" id="ARBA00006285"/>
    </source>
</evidence>
<dbReference type="Gene3D" id="3.20.20.80">
    <property type="entry name" value="Glycosidases"/>
    <property type="match status" value="1"/>
</dbReference>
<keyword evidence="4 10" id="KW-0378">Hydrolase</keyword>
<dbReference type="EMBL" id="CP002467">
    <property type="protein sequence ID" value="ADV82490.1"/>
    <property type="molecule type" value="Genomic_DNA"/>
</dbReference>
<dbReference type="Gene3D" id="3.30.379.10">
    <property type="entry name" value="Chitobiase/beta-hexosaminidase domain 2-like"/>
    <property type="match status" value="1"/>
</dbReference>
<dbReference type="GO" id="GO:0004563">
    <property type="term" value="F:beta-N-acetylhexosaminidase activity"/>
    <property type="evidence" value="ECO:0007669"/>
    <property type="project" value="UniProtKB-EC"/>
</dbReference>
<feature type="signal peptide" evidence="7">
    <location>
        <begin position="1"/>
        <end position="23"/>
    </location>
</feature>
<keyword evidence="7" id="KW-0732">Signal</keyword>
<dbReference type="RefSeq" id="WP_013568223.1">
    <property type="nucleotide sequence ID" value="NC_014963.1"/>
</dbReference>
<feature type="domain" description="Glycoside hydrolase family 20 catalytic" evidence="8">
    <location>
        <begin position="212"/>
        <end position="371"/>
    </location>
</feature>
<dbReference type="HOGENOM" id="CLU_393765_0_0_0"/>
<dbReference type="STRING" id="401053.AciPR4_1683"/>
<keyword evidence="5" id="KW-0326">Glycosidase</keyword>
<dbReference type="GO" id="GO:0016020">
    <property type="term" value="C:membrane"/>
    <property type="evidence" value="ECO:0007669"/>
    <property type="project" value="TreeGrafter"/>
</dbReference>
<dbReference type="AlphaFoldDB" id="E8V3D3"/>
<evidence type="ECO:0000313" key="11">
    <source>
        <dbReference type="Proteomes" id="UP000006844"/>
    </source>
</evidence>
<dbReference type="Pfam" id="PF02838">
    <property type="entry name" value="Glyco_hydro_20b"/>
    <property type="match status" value="1"/>
</dbReference>
<dbReference type="InterPro" id="IPR025705">
    <property type="entry name" value="Beta_hexosaminidase_sua/sub"/>
</dbReference>
<dbReference type="PANTHER" id="PTHR22600">
    <property type="entry name" value="BETA-HEXOSAMINIDASE"/>
    <property type="match status" value="1"/>
</dbReference>
<dbReference type="SUPFAM" id="SSF51445">
    <property type="entry name" value="(Trans)glycosidases"/>
    <property type="match status" value="1"/>
</dbReference>
<comment type="similarity">
    <text evidence="2">Belongs to the glycosyl hydrolase 20 family.</text>
</comment>
<dbReference type="Proteomes" id="UP000006844">
    <property type="component" value="Chromosome"/>
</dbReference>
<evidence type="ECO:0000256" key="3">
    <source>
        <dbReference type="ARBA" id="ARBA00012663"/>
    </source>
</evidence>
<dbReference type="KEGG" id="tsa:AciPR4_1683"/>
<dbReference type="InterPro" id="IPR029018">
    <property type="entry name" value="Hex-like_dom2"/>
</dbReference>
<dbReference type="InterPro" id="IPR015882">
    <property type="entry name" value="HEX_bac_N"/>
</dbReference>
<dbReference type="Pfam" id="PF00728">
    <property type="entry name" value="Glyco_hydro_20"/>
    <property type="match status" value="1"/>
</dbReference>
<organism evidence="10 11">
    <name type="scientific">Terriglobus saanensis (strain ATCC BAA-1853 / DSM 23119 / SP1PR4)</name>
    <dbReference type="NCBI Taxonomy" id="401053"/>
    <lineage>
        <taxon>Bacteria</taxon>
        <taxon>Pseudomonadati</taxon>
        <taxon>Acidobacteriota</taxon>
        <taxon>Terriglobia</taxon>
        <taxon>Terriglobales</taxon>
        <taxon>Acidobacteriaceae</taxon>
        <taxon>Terriglobus</taxon>
    </lineage>
</organism>
<dbReference type="InterPro" id="IPR017853">
    <property type="entry name" value="GH"/>
</dbReference>
<feature type="chain" id="PRO_5003233021" description="beta-N-acetylhexosaminidase" evidence="7">
    <location>
        <begin position="24"/>
        <end position="700"/>
    </location>
</feature>
<evidence type="ECO:0000259" key="9">
    <source>
        <dbReference type="Pfam" id="PF02838"/>
    </source>
</evidence>
<feature type="domain" description="Beta-hexosaminidase bacterial type N-terminal" evidence="9">
    <location>
        <begin position="26"/>
        <end position="157"/>
    </location>
</feature>
<evidence type="ECO:0000259" key="8">
    <source>
        <dbReference type="Pfam" id="PF00728"/>
    </source>
</evidence>
<protein>
    <recommendedName>
        <fullName evidence="3">beta-N-acetylhexosaminidase</fullName>
        <ecNumber evidence="3">3.2.1.52</ecNumber>
    </recommendedName>
</protein>
<proteinExistence type="inferred from homology"/>
<evidence type="ECO:0000256" key="5">
    <source>
        <dbReference type="ARBA" id="ARBA00023295"/>
    </source>
</evidence>
<dbReference type="OrthoDB" id="9763537at2"/>
<dbReference type="PANTHER" id="PTHR22600:SF57">
    <property type="entry name" value="BETA-N-ACETYLHEXOSAMINIDASE"/>
    <property type="match status" value="1"/>
</dbReference>
<comment type="catalytic activity">
    <reaction evidence="1">
        <text>Hydrolysis of terminal non-reducing N-acetyl-D-hexosamine residues in N-acetyl-beta-D-hexosaminides.</text>
        <dbReference type="EC" id="3.2.1.52"/>
    </reaction>
</comment>
<dbReference type="GO" id="GO:0005975">
    <property type="term" value="P:carbohydrate metabolic process"/>
    <property type="evidence" value="ECO:0007669"/>
    <property type="project" value="InterPro"/>
</dbReference>
<dbReference type="SUPFAM" id="SSF55545">
    <property type="entry name" value="beta-N-acetylhexosaminidase-like domain"/>
    <property type="match status" value="1"/>
</dbReference>
<evidence type="ECO:0000313" key="10">
    <source>
        <dbReference type="EMBL" id="ADV82490.1"/>
    </source>
</evidence>
<dbReference type="EC" id="3.2.1.52" evidence="3"/>
<dbReference type="GO" id="GO:0030203">
    <property type="term" value="P:glycosaminoglycan metabolic process"/>
    <property type="evidence" value="ECO:0007669"/>
    <property type="project" value="TreeGrafter"/>
</dbReference>
<sequence length="700" mass="77328">MHLHRLRLLPFAACVLAPFALSAQLALIPMPREVHDAAPINVVNGVSIVCNQCDKEDSFAADDLGKALFERGISVASTTAPQIALMRTNSAEAKSAMSNAHITWTADMDAEGYVILPAGNGIAVIGSTPSGVFYGAQTAKQLVDANKMLHTATIRDWPTLKIRGLDDDLSRGPVPTLDFQKKQIRILASFKLNVYSPYFEHTMQYASQPLIAPPGGSISAADARELVAYAAKYHITVIPEQEAFGHVHYLLNYEQYSPLSETPHGQVMAPGQPGSLQLTKQMFIELSQIYPSPYLHVGADETNELGRGQTKADVDTRGLGAVYLDYMQKIVAELKPLNRKILFWGDIAMHDPALVKALPQTFKDSVIALGWEYNPQPKGFAPWIKPYIDAGIECWVSPGVNNWSRVYPNNNMMFANIQKFTAEGQQGGCTGQLNTIWNDDGEGLINSDWYGILYGAAAAWQQGEAPIPQFQSAYGAVFHGDATGKIDEAQKEMMLAHALLKDNFKQSDGSDLLFWVDPWSPDGQHLGDLIRPYTSELRLHAERAIVLVRQARMTANLRETDALDALELGARRMDLIGLKFQVTDEIANYYALASKNQTSKVKTDRSLVGSSLGAINGVNGKLQDLRDGYSLTRDLYEQAWLKSYRPYWLHNNLARYDLTTQLWLSRIDKVRSAQRQWTATQTIPTATELGIPAPPVTAAH</sequence>
<evidence type="ECO:0000256" key="7">
    <source>
        <dbReference type="SAM" id="SignalP"/>
    </source>
</evidence>